<gene>
    <name evidence="3" type="ORF">GH714_011780</name>
</gene>
<dbReference type="GO" id="GO:0004672">
    <property type="term" value="F:protein kinase activity"/>
    <property type="evidence" value="ECO:0007669"/>
    <property type="project" value="InterPro"/>
</dbReference>
<dbReference type="Gene3D" id="3.30.200.20">
    <property type="entry name" value="Phosphorylase Kinase, domain 1"/>
    <property type="match status" value="1"/>
</dbReference>
<accession>A0A6A6KQJ2</accession>
<feature type="domain" description="Serine-threonine/tyrosine-protein kinase catalytic" evidence="2">
    <location>
        <begin position="3"/>
        <end position="52"/>
    </location>
</feature>
<protein>
    <recommendedName>
        <fullName evidence="2">Serine-threonine/tyrosine-protein kinase catalytic domain-containing protein</fullName>
    </recommendedName>
</protein>
<dbReference type="Pfam" id="PF07714">
    <property type="entry name" value="PK_Tyr_Ser-Thr"/>
    <property type="match status" value="1"/>
</dbReference>
<comment type="caution">
    <text evidence="3">The sequence shown here is derived from an EMBL/GenBank/DDBJ whole genome shotgun (WGS) entry which is preliminary data.</text>
</comment>
<organism evidence="3 4">
    <name type="scientific">Hevea brasiliensis</name>
    <name type="common">Para rubber tree</name>
    <name type="synonym">Siphonia brasiliensis</name>
    <dbReference type="NCBI Taxonomy" id="3981"/>
    <lineage>
        <taxon>Eukaryota</taxon>
        <taxon>Viridiplantae</taxon>
        <taxon>Streptophyta</taxon>
        <taxon>Embryophyta</taxon>
        <taxon>Tracheophyta</taxon>
        <taxon>Spermatophyta</taxon>
        <taxon>Magnoliopsida</taxon>
        <taxon>eudicotyledons</taxon>
        <taxon>Gunneridae</taxon>
        <taxon>Pentapetalae</taxon>
        <taxon>rosids</taxon>
        <taxon>fabids</taxon>
        <taxon>Malpighiales</taxon>
        <taxon>Euphorbiaceae</taxon>
        <taxon>Crotonoideae</taxon>
        <taxon>Micrandreae</taxon>
        <taxon>Hevea</taxon>
    </lineage>
</organism>
<dbReference type="InterPro" id="IPR001245">
    <property type="entry name" value="Ser-Thr/Tyr_kinase_cat_dom"/>
</dbReference>
<sequence length="197" mass="22438">MGTKVPVAVKKLDKIFEVVEKEFRTEVKTIGQTHHKNLVQLMGFCDEGQHRLLAKLLLLDQSQTFTAIRGMKGYVAPEWFRNMPVIVKDDVYSFEVLSLEIICGRKCVDIEVSTERAILTDWAYDCYEDGIISALVENDKEIMNGMKKLKRFVKVAIWCILKDLALRPTIKMAILMLEDFVQVAAPPCPRPFTTVVG</sequence>
<dbReference type="InterPro" id="IPR011009">
    <property type="entry name" value="Kinase-like_dom_sf"/>
</dbReference>
<dbReference type="PANTHER" id="PTHR47976:SF15">
    <property type="entry name" value="G-TYPE LECTIN S-RECEPTOR-LIKE SERINE_THREONINE-PROTEIN KINASE RLK1"/>
    <property type="match status" value="1"/>
</dbReference>
<keyword evidence="1" id="KW-0732">Signal</keyword>
<evidence type="ECO:0000259" key="2">
    <source>
        <dbReference type="Pfam" id="PF07714"/>
    </source>
</evidence>
<dbReference type="EMBL" id="JAAGAX010000015">
    <property type="protein sequence ID" value="KAF2290346.1"/>
    <property type="molecule type" value="Genomic_DNA"/>
</dbReference>
<reference evidence="3 4" key="1">
    <citation type="journal article" date="2020" name="Mol. Plant">
        <title>The Chromosome-Based Rubber Tree Genome Provides New Insights into Spurge Genome Evolution and Rubber Biosynthesis.</title>
        <authorList>
            <person name="Liu J."/>
            <person name="Shi C."/>
            <person name="Shi C.C."/>
            <person name="Li W."/>
            <person name="Zhang Q.J."/>
            <person name="Zhang Y."/>
            <person name="Li K."/>
            <person name="Lu H.F."/>
            <person name="Shi C."/>
            <person name="Zhu S.T."/>
            <person name="Xiao Z.Y."/>
            <person name="Nan H."/>
            <person name="Yue Y."/>
            <person name="Zhu X.G."/>
            <person name="Wu Y."/>
            <person name="Hong X.N."/>
            <person name="Fan G.Y."/>
            <person name="Tong Y."/>
            <person name="Zhang D."/>
            <person name="Mao C.L."/>
            <person name="Liu Y.L."/>
            <person name="Hao S.J."/>
            <person name="Liu W.Q."/>
            <person name="Lv M.Q."/>
            <person name="Zhang H.B."/>
            <person name="Liu Y."/>
            <person name="Hu-Tang G.R."/>
            <person name="Wang J.P."/>
            <person name="Wang J.H."/>
            <person name="Sun Y.H."/>
            <person name="Ni S.B."/>
            <person name="Chen W.B."/>
            <person name="Zhang X.C."/>
            <person name="Jiao Y.N."/>
            <person name="Eichler E.E."/>
            <person name="Li G.H."/>
            <person name="Liu X."/>
            <person name="Gao L.Z."/>
        </authorList>
    </citation>
    <scope>NUCLEOTIDE SEQUENCE [LARGE SCALE GENOMIC DNA]</scope>
    <source>
        <strain evidence="4">cv. GT1</strain>
        <tissue evidence="3">Leaf</tissue>
    </source>
</reference>
<evidence type="ECO:0000256" key="1">
    <source>
        <dbReference type="ARBA" id="ARBA00022729"/>
    </source>
</evidence>
<dbReference type="InterPro" id="IPR051343">
    <property type="entry name" value="G-type_lectin_kinases/EP1-like"/>
</dbReference>
<dbReference type="Gene3D" id="1.10.510.10">
    <property type="entry name" value="Transferase(Phosphotransferase) domain 1"/>
    <property type="match status" value="1"/>
</dbReference>
<dbReference type="PANTHER" id="PTHR47976">
    <property type="entry name" value="G-TYPE LECTIN S-RECEPTOR-LIKE SERINE/THREONINE-PROTEIN KINASE SD2-5"/>
    <property type="match status" value="1"/>
</dbReference>
<name>A0A6A6KQJ2_HEVBR</name>
<proteinExistence type="predicted"/>
<dbReference type="Proteomes" id="UP000467840">
    <property type="component" value="Chromosome 2"/>
</dbReference>
<evidence type="ECO:0000313" key="4">
    <source>
        <dbReference type="Proteomes" id="UP000467840"/>
    </source>
</evidence>
<dbReference type="AlphaFoldDB" id="A0A6A6KQJ2"/>
<dbReference type="SUPFAM" id="SSF56112">
    <property type="entry name" value="Protein kinase-like (PK-like)"/>
    <property type="match status" value="1"/>
</dbReference>
<keyword evidence="4" id="KW-1185">Reference proteome</keyword>
<evidence type="ECO:0000313" key="3">
    <source>
        <dbReference type="EMBL" id="KAF2290346.1"/>
    </source>
</evidence>